<reference evidence="1 2" key="2">
    <citation type="submission" date="2007-06" db="EMBL/GenBank/DDBJ databases">
        <title>Draft genome sequence of Pseudoflavonifractor capillosus ATCC 29799.</title>
        <authorList>
            <person name="Sudarsanam P."/>
            <person name="Ley R."/>
            <person name="Guruge J."/>
            <person name="Turnbaugh P.J."/>
            <person name="Mahowald M."/>
            <person name="Liep D."/>
            <person name="Gordon J."/>
        </authorList>
    </citation>
    <scope>NUCLEOTIDE SEQUENCE [LARGE SCALE GENOMIC DNA]</scope>
    <source>
        <strain evidence="1 2">ATCC 29799</strain>
    </source>
</reference>
<keyword evidence="2" id="KW-1185">Reference proteome</keyword>
<sequence>MKASISRASFLIFIRLQANIVSAPTGNVKEHSRQYPLHISFVYDTLWTEYGRKIRISLWI</sequence>
<dbReference type="AlphaFoldDB" id="A6NSW6"/>
<dbReference type="Proteomes" id="UP000003639">
    <property type="component" value="Unassembled WGS sequence"/>
</dbReference>
<protein>
    <submittedName>
        <fullName evidence="1">Uncharacterized protein</fullName>
    </submittedName>
</protein>
<organism evidence="1 2">
    <name type="scientific">Pseudoflavonifractor capillosus ATCC 29799</name>
    <dbReference type="NCBI Taxonomy" id="411467"/>
    <lineage>
        <taxon>Bacteria</taxon>
        <taxon>Bacillati</taxon>
        <taxon>Bacillota</taxon>
        <taxon>Clostridia</taxon>
        <taxon>Eubacteriales</taxon>
        <taxon>Oscillospiraceae</taxon>
        <taxon>Pseudoflavonifractor</taxon>
    </lineage>
</organism>
<dbReference type="STRING" id="411467.BACCAP_01294"/>
<reference evidence="1 2" key="1">
    <citation type="submission" date="2007-04" db="EMBL/GenBank/DDBJ databases">
        <authorList>
            <person name="Fulton L."/>
            <person name="Clifton S."/>
            <person name="Fulton B."/>
            <person name="Xu J."/>
            <person name="Minx P."/>
            <person name="Pepin K.H."/>
            <person name="Johnson M."/>
            <person name="Thiruvilangam P."/>
            <person name="Bhonagiri V."/>
            <person name="Nash W.E."/>
            <person name="Mardis E.R."/>
            <person name="Wilson R.K."/>
        </authorList>
    </citation>
    <scope>NUCLEOTIDE SEQUENCE [LARGE SCALE GENOMIC DNA]</scope>
    <source>
        <strain evidence="1 2">ATCC 29799</strain>
    </source>
</reference>
<name>A6NSW6_9FIRM</name>
<evidence type="ECO:0000313" key="1">
    <source>
        <dbReference type="EMBL" id="EDN00528.1"/>
    </source>
</evidence>
<dbReference type="EMBL" id="AAXG02000010">
    <property type="protein sequence ID" value="EDN00528.1"/>
    <property type="molecule type" value="Genomic_DNA"/>
</dbReference>
<comment type="caution">
    <text evidence="1">The sequence shown here is derived from an EMBL/GenBank/DDBJ whole genome shotgun (WGS) entry which is preliminary data.</text>
</comment>
<proteinExistence type="predicted"/>
<gene>
    <name evidence="1" type="ORF">BACCAP_01294</name>
</gene>
<accession>A6NSW6</accession>
<evidence type="ECO:0000313" key="2">
    <source>
        <dbReference type="Proteomes" id="UP000003639"/>
    </source>
</evidence>